<gene>
    <name evidence="2" type="ORF">MJA45_08140</name>
</gene>
<feature type="domain" description="Nudix hydrolase" evidence="1">
    <location>
        <begin position="2"/>
        <end position="131"/>
    </location>
</feature>
<evidence type="ECO:0000313" key="2">
    <source>
        <dbReference type="EMBL" id="WNQ12985.1"/>
    </source>
</evidence>
<evidence type="ECO:0000313" key="3">
    <source>
        <dbReference type="Proteomes" id="UP001305702"/>
    </source>
</evidence>
<dbReference type="AlphaFoldDB" id="A0AA96REZ1"/>
<reference evidence="2 3" key="1">
    <citation type="submission" date="2022-02" db="EMBL/GenBank/DDBJ databases">
        <title>Paenibacillus sp. MBLB1776 Whole Genome Shotgun Sequencing.</title>
        <authorList>
            <person name="Hwang C.Y."/>
            <person name="Cho E.-S."/>
            <person name="Seo M.-J."/>
        </authorList>
    </citation>
    <scope>NUCLEOTIDE SEQUENCE [LARGE SCALE GENOMIC DNA]</scope>
    <source>
        <strain evidence="2 3">MBLB1776</strain>
    </source>
</reference>
<dbReference type="KEGG" id="paun:MJA45_08140"/>
<sequence length="171" mass="19919">MRLRMIAAAMLFNGDDLLMMKRAPERTLHPGMWAAVGGHLEPQELNDPETACLREIHEETGLLPHEIRNFKMQYILIRLKDNEIRQQFFYIGETVRRNVSETGEGELHWIPRKHVLQEDRHIPFVYRSLLEHYLTFGPAPHLWVATAGWTDLPTPGMPTLHWTPLLDPNVI</sequence>
<dbReference type="PROSITE" id="PS51462">
    <property type="entry name" value="NUDIX"/>
    <property type="match status" value="1"/>
</dbReference>
<dbReference type="EMBL" id="CP130318">
    <property type="protein sequence ID" value="WNQ12985.1"/>
    <property type="molecule type" value="Genomic_DNA"/>
</dbReference>
<evidence type="ECO:0000259" key="1">
    <source>
        <dbReference type="PROSITE" id="PS51462"/>
    </source>
</evidence>
<dbReference type="EC" id="3.6.-.-" evidence="2"/>
<organism evidence="2 3">
    <name type="scientific">Paenibacillus aurantius</name>
    <dbReference type="NCBI Taxonomy" id="2918900"/>
    <lineage>
        <taxon>Bacteria</taxon>
        <taxon>Bacillati</taxon>
        <taxon>Bacillota</taxon>
        <taxon>Bacilli</taxon>
        <taxon>Bacillales</taxon>
        <taxon>Paenibacillaceae</taxon>
        <taxon>Paenibacillus</taxon>
    </lineage>
</organism>
<dbReference type="Pfam" id="PF00293">
    <property type="entry name" value="NUDIX"/>
    <property type="match status" value="1"/>
</dbReference>
<proteinExistence type="predicted"/>
<dbReference type="Proteomes" id="UP001305702">
    <property type="component" value="Chromosome"/>
</dbReference>
<accession>A0AA96REZ1</accession>
<dbReference type="InterPro" id="IPR000086">
    <property type="entry name" value="NUDIX_hydrolase_dom"/>
</dbReference>
<dbReference type="RefSeq" id="WP_315606765.1">
    <property type="nucleotide sequence ID" value="NZ_CP130318.1"/>
</dbReference>
<protein>
    <submittedName>
        <fullName evidence="2">NUDIX hydrolase</fullName>
        <ecNumber evidence="2">3.6.-.-</ecNumber>
    </submittedName>
</protein>
<keyword evidence="3" id="KW-1185">Reference proteome</keyword>
<dbReference type="GO" id="GO:0016787">
    <property type="term" value="F:hydrolase activity"/>
    <property type="evidence" value="ECO:0007669"/>
    <property type="project" value="UniProtKB-KW"/>
</dbReference>
<dbReference type="Gene3D" id="3.90.79.10">
    <property type="entry name" value="Nucleoside Triphosphate Pyrophosphohydrolase"/>
    <property type="match status" value="1"/>
</dbReference>
<name>A0AA96REZ1_9BACL</name>
<dbReference type="InterPro" id="IPR015797">
    <property type="entry name" value="NUDIX_hydrolase-like_dom_sf"/>
</dbReference>
<dbReference type="SUPFAM" id="SSF55811">
    <property type="entry name" value="Nudix"/>
    <property type="match status" value="1"/>
</dbReference>
<keyword evidence="2" id="KW-0378">Hydrolase</keyword>